<evidence type="ECO:0000313" key="3">
    <source>
        <dbReference type="Proteomes" id="UP000467840"/>
    </source>
</evidence>
<sequence length="292" mass="31338">MQGPVPHGGVYDYGVQGGHVSDHPASSPISTPVSGHAPSPSPTPAMAQITFSAGLWHGYDEPKCDNHVPMQHPYGHGSSQPVYPQASNQPGYRAQQQYGKQPSYGMPLQGPPPQSYGPTRPSQPGDMPYQGPIQSNQSYGPNVPPQQQYPYASSGQSYPSNGSASGAEGTIKQCLLLAPAIHSKVASQFHVIVSLVDNSQLAMCKVQPVVMDYTHLHNNVIQNNAGYGYQGSQDPAYGSGLGQPIVHHQVASRLMLSQQQLNQVMISRFLSQVHMELLQEVHQLGMGKTLSP</sequence>
<reference evidence="2 3" key="1">
    <citation type="journal article" date="2020" name="Mol. Plant">
        <title>The Chromosome-Based Rubber Tree Genome Provides New Insights into Spurge Genome Evolution and Rubber Biosynthesis.</title>
        <authorList>
            <person name="Liu J."/>
            <person name="Shi C."/>
            <person name="Shi C.C."/>
            <person name="Li W."/>
            <person name="Zhang Q.J."/>
            <person name="Zhang Y."/>
            <person name="Li K."/>
            <person name="Lu H.F."/>
            <person name="Shi C."/>
            <person name="Zhu S.T."/>
            <person name="Xiao Z.Y."/>
            <person name="Nan H."/>
            <person name="Yue Y."/>
            <person name="Zhu X.G."/>
            <person name="Wu Y."/>
            <person name="Hong X.N."/>
            <person name="Fan G.Y."/>
            <person name="Tong Y."/>
            <person name="Zhang D."/>
            <person name="Mao C.L."/>
            <person name="Liu Y.L."/>
            <person name="Hao S.J."/>
            <person name="Liu W.Q."/>
            <person name="Lv M.Q."/>
            <person name="Zhang H.B."/>
            <person name="Liu Y."/>
            <person name="Hu-Tang G.R."/>
            <person name="Wang J.P."/>
            <person name="Wang J.H."/>
            <person name="Sun Y.H."/>
            <person name="Ni S.B."/>
            <person name="Chen W.B."/>
            <person name="Zhang X.C."/>
            <person name="Jiao Y.N."/>
            <person name="Eichler E.E."/>
            <person name="Li G.H."/>
            <person name="Liu X."/>
            <person name="Gao L.Z."/>
        </authorList>
    </citation>
    <scope>NUCLEOTIDE SEQUENCE [LARGE SCALE GENOMIC DNA]</scope>
    <source>
        <strain evidence="3">cv. GT1</strain>
        <tissue evidence="2">Leaf</tissue>
    </source>
</reference>
<proteinExistence type="predicted"/>
<feature type="compositionally biased region" description="Polar residues" evidence="1">
    <location>
        <begin position="77"/>
        <end position="100"/>
    </location>
</feature>
<comment type="caution">
    <text evidence="2">The sequence shown here is derived from an EMBL/GenBank/DDBJ whole genome shotgun (WGS) entry which is preliminary data.</text>
</comment>
<accession>A0A6A6KQQ6</accession>
<evidence type="ECO:0000256" key="1">
    <source>
        <dbReference type="SAM" id="MobiDB-lite"/>
    </source>
</evidence>
<gene>
    <name evidence="2" type="ORF">GH714_012898</name>
</gene>
<protein>
    <submittedName>
        <fullName evidence="2">Uncharacterized protein</fullName>
    </submittedName>
</protein>
<feature type="region of interest" description="Disordered" evidence="1">
    <location>
        <begin position="67"/>
        <end position="164"/>
    </location>
</feature>
<feature type="region of interest" description="Disordered" evidence="1">
    <location>
        <begin position="1"/>
        <end position="46"/>
    </location>
</feature>
<dbReference type="EMBL" id="JAAGAX010000015">
    <property type="protein sequence ID" value="KAF2290416.1"/>
    <property type="molecule type" value="Genomic_DNA"/>
</dbReference>
<organism evidence="2 3">
    <name type="scientific">Hevea brasiliensis</name>
    <name type="common">Para rubber tree</name>
    <name type="synonym">Siphonia brasiliensis</name>
    <dbReference type="NCBI Taxonomy" id="3981"/>
    <lineage>
        <taxon>Eukaryota</taxon>
        <taxon>Viridiplantae</taxon>
        <taxon>Streptophyta</taxon>
        <taxon>Embryophyta</taxon>
        <taxon>Tracheophyta</taxon>
        <taxon>Spermatophyta</taxon>
        <taxon>Magnoliopsida</taxon>
        <taxon>eudicotyledons</taxon>
        <taxon>Gunneridae</taxon>
        <taxon>Pentapetalae</taxon>
        <taxon>rosids</taxon>
        <taxon>fabids</taxon>
        <taxon>Malpighiales</taxon>
        <taxon>Euphorbiaceae</taxon>
        <taxon>Crotonoideae</taxon>
        <taxon>Micrandreae</taxon>
        <taxon>Hevea</taxon>
    </lineage>
</organism>
<dbReference type="AlphaFoldDB" id="A0A6A6KQQ6"/>
<feature type="compositionally biased region" description="Polar residues" evidence="1">
    <location>
        <begin position="132"/>
        <end position="164"/>
    </location>
</feature>
<keyword evidence="3" id="KW-1185">Reference proteome</keyword>
<name>A0A6A6KQQ6_HEVBR</name>
<dbReference type="Proteomes" id="UP000467840">
    <property type="component" value="Chromosome 2"/>
</dbReference>
<evidence type="ECO:0000313" key="2">
    <source>
        <dbReference type="EMBL" id="KAF2290416.1"/>
    </source>
</evidence>